<name>A0A225WE71_9STRA</name>
<comment type="caution">
    <text evidence="1">The sequence shown here is derived from an EMBL/GenBank/DDBJ whole genome shotgun (WGS) entry which is preliminary data.</text>
</comment>
<dbReference type="EMBL" id="NBNE01001076">
    <property type="protein sequence ID" value="OWZ15674.1"/>
    <property type="molecule type" value="Genomic_DNA"/>
</dbReference>
<sequence length="223" mass="23685">MADAACVSLVQERNVVASAGIGKNMSTKVKSSDGLPTALVMVDGARRHVKINNGTRYTVAGTDWMLRGERVKGVALVDHVDHVEGIGGFLLDELGVWSFDMINVFGQKVTMTAGIVDGCTDEFLVGVDFLESHGASIDFESGKLRYVESKCEVVVPFQASGEHDNKRVAIPIDVAVAVPDGEEGVFAPTTDTVTRVQNGKALVPAVNAHGGPIKLPRKKELGV</sequence>
<accession>A0A225WE71</accession>
<organism evidence="1 2">
    <name type="scientific">Phytophthora megakarya</name>
    <dbReference type="NCBI Taxonomy" id="4795"/>
    <lineage>
        <taxon>Eukaryota</taxon>
        <taxon>Sar</taxon>
        <taxon>Stramenopiles</taxon>
        <taxon>Oomycota</taxon>
        <taxon>Peronosporomycetes</taxon>
        <taxon>Peronosporales</taxon>
        <taxon>Peronosporaceae</taxon>
        <taxon>Phytophthora</taxon>
    </lineage>
</organism>
<dbReference type="AlphaFoldDB" id="A0A225WE71"/>
<evidence type="ECO:0000313" key="1">
    <source>
        <dbReference type="EMBL" id="OWZ15674.1"/>
    </source>
</evidence>
<evidence type="ECO:0000313" key="2">
    <source>
        <dbReference type="Proteomes" id="UP000198211"/>
    </source>
</evidence>
<proteinExistence type="predicted"/>
<gene>
    <name evidence="1" type="ORF">PHMEG_00010644</name>
</gene>
<dbReference type="OrthoDB" id="119884at2759"/>
<protein>
    <submittedName>
        <fullName evidence="1">Uncharacterized protein</fullName>
    </submittedName>
</protein>
<keyword evidence="2" id="KW-1185">Reference proteome</keyword>
<dbReference type="Gene3D" id="2.40.70.10">
    <property type="entry name" value="Acid Proteases"/>
    <property type="match status" value="1"/>
</dbReference>
<dbReference type="InterPro" id="IPR021109">
    <property type="entry name" value="Peptidase_aspartic_dom_sf"/>
</dbReference>
<reference evidence="2" key="1">
    <citation type="submission" date="2017-03" db="EMBL/GenBank/DDBJ databases">
        <title>Phytopthora megakarya and P. palmivora, two closely related causual agents of cacao black pod achieved similar genome size and gene model numbers by different mechanisms.</title>
        <authorList>
            <person name="Ali S."/>
            <person name="Shao J."/>
            <person name="Larry D.J."/>
            <person name="Kronmiller B."/>
            <person name="Shen D."/>
            <person name="Strem M.D."/>
            <person name="Melnick R.L."/>
            <person name="Guiltinan M.J."/>
            <person name="Tyler B.M."/>
            <person name="Meinhardt L.W."/>
            <person name="Bailey B.A."/>
        </authorList>
    </citation>
    <scope>NUCLEOTIDE SEQUENCE [LARGE SCALE GENOMIC DNA]</scope>
    <source>
        <strain evidence="2">zdho120</strain>
    </source>
</reference>
<dbReference type="Proteomes" id="UP000198211">
    <property type="component" value="Unassembled WGS sequence"/>
</dbReference>